<evidence type="ECO:0000256" key="2">
    <source>
        <dbReference type="ARBA" id="ARBA00023285"/>
    </source>
</evidence>
<dbReference type="PANTHER" id="PTHR45833:SF1">
    <property type="entry name" value="METHIONINE SYNTHASE"/>
    <property type="match status" value="1"/>
</dbReference>
<dbReference type="SUPFAM" id="SSF46955">
    <property type="entry name" value="Putative DNA-binding domain"/>
    <property type="match status" value="1"/>
</dbReference>
<dbReference type="GO" id="GO:0008705">
    <property type="term" value="F:methionine synthase activity"/>
    <property type="evidence" value="ECO:0007669"/>
    <property type="project" value="TreeGrafter"/>
</dbReference>
<dbReference type="InterPro" id="IPR036724">
    <property type="entry name" value="Cobalamin-bd_sf"/>
</dbReference>
<evidence type="ECO:0000313" key="4">
    <source>
        <dbReference type="EMBL" id="KRO49529.1"/>
    </source>
</evidence>
<dbReference type="GO" id="GO:0003677">
    <property type="term" value="F:DNA binding"/>
    <property type="evidence" value="ECO:0007669"/>
    <property type="project" value="InterPro"/>
</dbReference>
<sequence length="281" mass="30406">MTLHEVAEMLGVHYMTVYRYVHEGHLPATKNGTSWVVQASDVRNFRRGVDQAVAPPNGGKKVAPWSERILALLIDGNESGVVKLMESVLRSGNDLYFVYLDVLVPAMNAIGVKWHAGEIDVFVEHRATGIATRSAAKIGARFSKRGVHKGTVLVGSPKGEQHVLGSQLLSDLISMEGWKVDNLGADVPADSFVTAVVHVADVVAVCIASTMPETLLTMSETITKIKKASNNLIPCFVGGAAVLDSEHAENLGADYWASDPRMLMPLLKQHAIRTQIRSMGD</sequence>
<dbReference type="InterPro" id="IPR010093">
    <property type="entry name" value="SinI_DNA-bd"/>
</dbReference>
<keyword evidence="2" id="KW-0170">Cobalt</keyword>
<dbReference type="InterPro" id="IPR041657">
    <property type="entry name" value="HTH_17"/>
</dbReference>
<dbReference type="InterPro" id="IPR009061">
    <property type="entry name" value="DNA-bd_dom_put_sf"/>
</dbReference>
<keyword evidence="1" id="KW-0479">Metal-binding</keyword>
<dbReference type="EMBL" id="LIBJ01000004">
    <property type="protein sequence ID" value="KRO49529.1"/>
    <property type="molecule type" value="Genomic_DNA"/>
</dbReference>
<comment type="caution">
    <text evidence="4">The sequence shown here is derived from an EMBL/GenBank/DDBJ whole genome shotgun (WGS) entry which is preliminary data.</text>
</comment>
<dbReference type="GO" id="GO:0005829">
    <property type="term" value="C:cytosol"/>
    <property type="evidence" value="ECO:0007669"/>
    <property type="project" value="TreeGrafter"/>
</dbReference>
<dbReference type="Gene3D" id="3.40.50.280">
    <property type="entry name" value="Cobalamin-binding domain"/>
    <property type="match status" value="1"/>
</dbReference>
<dbReference type="InterPro" id="IPR050554">
    <property type="entry name" value="Met_Synthase/Corrinoid"/>
</dbReference>
<dbReference type="NCBIfam" id="TIGR01764">
    <property type="entry name" value="excise"/>
    <property type="match status" value="1"/>
</dbReference>
<dbReference type="AlphaFoldDB" id="A0A0R2QGX8"/>
<evidence type="ECO:0000259" key="3">
    <source>
        <dbReference type="PROSITE" id="PS51332"/>
    </source>
</evidence>
<dbReference type="Gene3D" id="1.10.1240.10">
    <property type="entry name" value="Methionine synthase domain"/>
    <property type="match status" value="1"/>
</dbReference>
<dbReference type="PROSITE" id="PS51332">
    <property type="entry name" value="B12_BINDING"/>
    <property type="match status" value="1"/>
</dbReference>
<dbReference type="GO" id="GO:0046872">
    <property type="term" value="F:metal ion binding"/>
    <property type="evidence" value="ECO:0007669"/>
    <property type="project" value="UniProtKB-KW"/>
</dbReference>
<dbReference type="Pfam" id="PF12728">
    <property type="entry name" value="HTH_17"/>
    <property type="match status" value="1"/>
</dbReference>
<dbReference type="SUPFAM" id="SSF52242">
    <property type="entry name" value="Cobalamin (vitamin B12)-binding domain"/>
    <property type="match status" value="1"/>
</dbReference>
<feature type="domain" description="B12-binding" evidence="3">
    <location>
        <begin position="149"/>
        <end position="277"/>
    </location>
</feature>
<dbReference type="InterPro" id="IPR003759">
    <property type="entry name" value="Cbl-bd_cap"/>
</dbReference>
<evidence type="ECO:0000256" key="1">
    <source>
        <dbReference type="ARBA" id="ARBA00022723"/>
    </source>
</evidence>
<accession>A0A0R2QGX8</accession>
<organism evidence="4 5">
    <name type="scientific">Acidimicrobiia bacterium BACL6 MAG-120924-bin43</name>
    <dbReference type="NCBI Taxonomy" id="1655583"/>
    <lineage>
        <taxon>Bacteria</taxon>
        <taxon>Bacillati</taxon>
        <taxon>Actinomycetota</taxon>
        <taxon>Acidimicrobiia</taxon>
        <taxon>acIV cluster</taxon>
    </lineage>
</organism>
<dbReference type="Pfam" id="PF02310">
    <property type="entry name" value="B12-binding"/>
    <property type="match status" value="1"/>
</dbReference>
<name>A0A0R2QGX8_9ACTN</name>
<dbReference type="PANTHER" id="PTHR45833">
    <property type="entry name" value="METHIONINE SYNTHASE"/>
    <property type="match status" value="1"/>
</dbReference>
<gene>
    <name evidence="4" type="ORF">ABR75_01910</name>
</gene>
<dbReference type="GO" id="GO:0031419">
    <property type="term" value="F:cobalamin binding"/>
    <property type="evidence" value="ECO:0007669"/>
    <property type="project" value="InterPro"/>
</dbReference>
<dbReference type="GO" id="GO:0046653">
    <property type="term" value="P:tetrahydrofolate metabolic process"/>
    <property type="evidence" value="ECO:0007669"/>
    <property type="project" value="TreeGrafter"/>
</dbReference>
<dbReference type="SUPFAM" id="SSF47644">
    <property type="entry name" value="Methionine synthase domain"/>
    <property type="match status" value="1"/>
</dbReference>
<dbReference type="Proteomes" id="UP000051017">
    <property type="component" value="Unassembled WGS sequence"/>
</dbReference>
<reference evidence="4 5" key="1">
    <citation type="submission" date="2015-10" db="EMBL/GenBank/DDBJ databases">
        <title>Metagenome-Assembled Genomes uncover a global brackish microbiome.</title>
        <authorList>
            <person name="Hugerth L.W."/>
            <person name="Larsson J."/>
            <person name="Alneberg J."/>
            <person name="Lindh M.V."/>
            <person name="Legrand C."/>
            <person name="Pinhassi J."/>
            <person name="Andersson A.F."/>
        </authorList>
    </citation>
    <scope>NUCLEOTIDE SEQUENCE [LARGE SCALE GENOMIC DNA]</scope>
    <source>
        <strain evidence="4">BACL6 MAG-120924-bin43</strain>
    </source>
</reference>
<evidence type="ECO:0000313" key="5">
    <source>
        <dbReference type="Proteomes" id="UP000051017"/>
    </source>
</evidence>
<dbReference type="InterPro" id="IPR036594">
    <property type="entry name" value="Meth_synthase_dom"/>
</dbReference>
<dbReference type="GO" id="GO:0050667">
    <property type="term" value="P:homocysteine metabolic process"/>
    <property type="evidence" value="ECO:0007669"/>
    <property type="project" value="TreeGrafter"/>
</dbReference>
<dbReference type="InterPro" id="IPR006158">
    <property type="entry name" value="Cobalamin-bd"/>
</dbReference>
<dbReference type="Pfam" id="PF02607">
    <property type="entry name" value="B12-binding_2"/>
    <property type="match status" value="1"/>
</dbReference>
<proteinExistence type="predicted"/>
<protein>
    <recommendedName>
        <fullName evidence="3">B12-binding domain-containing protein</fullName>
    </recommendedName>
</protein>